<dbReference type="Proteomes" id="UP001607303">
    <property type="component" value="Unassembled WGS sequence"/>
</dbReference>
<comment type="caution">
    <text evidence="1">The sequence shown here is derived from an EMBL/GenBank/DDBJ whole genome shotgun (WGS) entry which is preliminary data.</text>
</comment>
<evidence type="ECO:0000313" key="1">
    <source>
        <dbReference type="EMBL" id="KAL2741149.1"/>
    </source>
</evidence>
<name>A0ABD2C8S0_VESMC</name>
<evidence type="ECO:0000313" key="2">
    <source>
        <dbReference type="Proteomes" id="UP001607303"/>
    </source>
</evidence>
<reference evidence="1 2" key="1">
    <citation type="journal article" date="2024" name="Ann. Entomol. Soc. Am.">
        <title>Genomic analyses of the southern and eastern yellowjacket wasps (Hymenoptera: Vespidae) reveal evolutionary signatures of social life.</title>
        <authorList>
            <person name="Catto M.A."/>
            <person name="Caine P.B."/>
            <person name="Orr S.E."/>
            <person name="Hunt B.G."/>
            <person name="Goodisman M.A.D."/>
        </authorList>
    </citation>
    <scope>NUCLEOTIDE SEQUENCE [LARGE SCALE GENOMIC DNA]</scope>
    <source>
        <strain evidence="1">232</strain>
        <tissue evidence="1">Head and thorax</tissue>
    </source>
</reference>
<keyword evidence="2" id="KW-1185">Reference proteome</keyword>
<gene>
    <name evidence="1" type="ORF">V1477_010210</name>
</gene>
<protein>
    <submittedName>
        <fullName evidence="1">Uncharacterized protein</fullName>
    </submittedName>
</protein>
<dbReference type="EMBL" id="JAYRBN010000059">
    <property type="protein sequence ID" value="KAL2741149.1"/>
    <property type="molecule type" value="Genomic_DNA"/>
</dbReference>
<proteinExistence type="predicted"/>
<sequence>MEERWRVRGDKYNGMAFGKRPSEECETCPMINRGPVRYVSYIRWRKESVHVRERERRRELLLENLFLGTFSRALAASGTLDVAPTREEAGIWEREKGKELVWFGSRGF</sequence>
<dbReference type="AlphaFoldDB" id="A0ABD2C8S0"/>
<accession>A0ABD2C8S0</accession>
<organism evidence="1 2">
    <name type="scientific">Vespula maculifrons</name>
    <name type="common">Eastern yellow jacket</name>
    <name type="synonym">Wasp</name>
    <dbReference type="NCBI Taxonomy" id="7453"/>
    <lineage>
        <taxon>Eukaryota</taxon>
        <taxon>Metazoa</taxon>
        <taxon>Ecdysozoa</taxon>
        <taxon>Arthropoda</taxon>
        <taxon>Hexapoda</taxon>
        <taxon>Insecta</taxon>
        <taxon>Pterygota</taxon>
        <taxon>Neoptera</taxon>
        <taxon>Endopterygota</taxon>
        <taxon>Hymenoptera</taxon>
        <taxon>Apocrita</taxon>
        <taxon>Aculeata</taxon>
        <taxon>Vespoidea</taxon>
        <taxon>Vespidae</taxon>
        <taxon>Vespinae</taxon>
        <taxon>Vespula</taxon>
    </lineage>
</organism>